<evidence type="ECO:0000313" key="2">
    <source>
        <dbReference type="EMBL" id="KAJ4348219.1"/>
    </source>
</evidence>
<reference evidence="2" key="1">
    <citation type="submission" date="2022-10" db="EMBL/GenBank/DDBJ databases">
        <title>Tapping the CABI collections for fungal endophytes: first genome assemblies for Collariella, Neodidymelliopsis, Ascochyta clinopodiicola, Didymella pomorum, Didymosphaeria variabile, Neocosmospora piperis and Neocucurbitaria cava.</title>
        <authorList>
            <person name="Hill R."/>
        </authorList>
    </citation>
    <scope>NUCLEOTIDE SEQUENCE</scope>
    <source>
        <strain evidence="2">IMI 356815</strain>
    </source>
</reference>
<protein>
    <submittedName>
        <fullName evidence="2">Uncharacterized protein</fullName>
    </submittedName>
</protein>
<dbReference type="Proteomes" id="UP001140513">
    <property type="component" value="Unassembled WGS sequence"/>
</dbReference>
<feature type="compositionally biased region" description="Low complexity" evidence="1">
    <location>
        <begin position="21"/>
        <end position="32"/>
    </location>
</feature>
<dbReference type="EMBL" id="JAPEUX010000007">
    <property type="protein sequence ID" value="KAJ4348219.1"/>
    <property type="molecule type" value="Genomic_DNA"/>
</dbReference>
<feature type="region of interest" description="Disordered" evidence="1">
    <location>
        <begin position="50"/>
        <end position="139"/>
    </location>
</feature>
<dbReference type="AlphaFoldDB" id="A0A9W8XFF6"/>
<feature type="compositionally biased region" description="Polar residues" evidence="1">
    <location>
        <begin position="50"/>
        <end position="95"/>
    </location>
</feature>
<gene>
    <name evidence="2" type="ORF">N0V89_009591</name>
</gene>
<evidence type="ECO:0000313" key="3">
    <source>
        <dbReference type="Proteomes" id="UP001140513"/>
    </source>
</evidence>
<proteinExistence type="predicted"/>
<dbReference type="GeneID" id="80913121"/>
<name>A0A9W8XFF6_9PLEO</name>
<accession>A0A9W8XFF6</accession>
<feature type="compositionally biased region" description="Basic and acidic residues" evidence="1">
    <location>
        <begin position="98"/>
        <end position="114"/>
    </location>
</feature>
<keyword evidence="3" id="KW-1185">Reference proteome</keyword>
<sequence length="139" mass="14453">MAKRNVVSPTLRTGVGGTMASTTPVTSPTSPSNASKQAYFGSVLSSSKSHYTNIKSASAPPTRNTSLSSSFAAPTAASRSRTMTSGHARNLSASSIRARIDFIKGKGKSRKESIGRPNPLASPFDPEHTTPSKNTGKSV</sequence>
<dbReference type="RefSeq" id="XP_056067607.1">
    <property type="nucleotide sequence ID" value="XM_056218342.1"/>
</dbReference>
<comment type="caution">
    <text evidence="2">The sequence shown here is derived from an EMBL/GenBank/DDBJ whole genome shotgun (WGS) entry which is preliminary data.</text>
</comment>
<feature type="region of interest" description="Disordered" evidence="1">
    <location>
        <begin position="1"/>
        <end position="36"/>
    </location>
</feature>
<evidence type="ECO:0000256" key="1">
    <source>
        <dbReference type="SAM" id="MobiDB-lite"/>
    </source>
</evidence>
<organism evidence="2 3">
    <name type="scientific">Didymosphaeria variabile</name>
    <dbReference type="NCBI Taxonomy" id="1932322"/>
    <lineage>
        <taxon>Eukaryota</taxon>
        <taxon>Fungi</taxon>
        <taxon>Dikarya</taxon>
        <taxon>Ascomycota</taxon>
        <taxon>Pezizomycotina</taxon>
        <taxon>Dothideomycetes</taxon>
        <taxon>Pleosporomycetidae</taxon>
        <taxon>Pleosporales</taxon>
        <taxon>Massarineae</taxon>
        <taxon>Didymosphaeriaceae</taxon>
        <taxon>Didymosphaeria</taxon>
    </lineage>
</organism>